<protein>
    <submittedName>
        <fullName evidence="1">Uncharacterized protein</fullName>
    </submittedName>
</protein>
<accession>A0ABV0TEH9</accession>
<evidence type="ECO:0000313" key="2">
    <source>
        <dbReference type="Proteomes" id="UP001482620"/>
    </source>
</evidence>
<dbReference type="Proteomes" id="UP001482620">
    <property type="component" value="Unassembled WGS sequence"/>
</dbReference>
<keyword evidence="2" id="KW-1185">Reference proteome</keyword>
<dbReference type="EMBL" id="JAHRIQ010032123">
    <property type="protein sequence ID" value="MEQ2231289.1"/>
    <property type="molecule type" value="Genomic_DNA"/>
</dbReference>
<evidence type="ECO:0000313" key="1">
    <source>
        <dbReference type="EMBL" id="MEQ2231289.1"/>
    </source>
</evidence>
<comment type="caution">
    <text evidence="1">The sequence shown here is derived from an EMBL/GenBank/DDBJ whole genome shotgun (WGS) entry which is preliminary data.</text>
</comment>
<proteinExistence type="predicted"/>
<gene>
    <name evidence="1" type="ORF">ILYODFUR_038020</name>
</gene>
<organism evidence="1 2">
    <name type="scientific">Ilyodon furcidens</name>
    <name type="common">goldbreast splitfin</name>
    <dbReference type="NCBI Taxonomy" id="33524"/>
    <lineage>
        <taxon>Eukaryota</taxon>
        <taxon>Metazoa</taxon>
        <taxon>Chordata</taxon>
        <taxon>Craniata</taxon>
        <taxon>Vertebrata</taxon>
        <taxon>Euteleostomi</taxon>
        <taxon>Actinopterygii</taxon>
        <taxon>Neopterygii</taxon>
        <taxon>Teleostei</taxon>
        <taxon>Neoteleostei</taxon>
        <taxon>Acanthomorphata</taxon>
        <taxon>Ovalentaria</taxon>
        <taxon>Atherinomorphae</taxon>
        <taxon>Cyprinodontiformes</taxon>
        <taxon>Goodeidae</taxon>
        <taxon>Ilyodon</taxon>
    </lineage>
</organism>
<reference evidence="1 2" key="1">
    <citation type="submission" date="2021-06" db="EMBL/GenBank/DDBJ databases">
        <authorList>
            <person name="Palmer J.M."/>
        </authorList>
    </citation>
    <scope>NUCLEOTIDE SEQUENCE [LARGE SCALE GENOMIC DNA]</scope>
    <source>
        <strain evidence="2">if_2019</strain>
        <tissue evidence="1">Muscle</tissue>
    </source>
</reference>
<name>A0ABV0TEH9_9TELE</name>
<sequence length="111" mass="12287">MTEHSGQSDPADSIRRLISDYGHQIQSHDSTLRTLMEHQQNTNQQLEQMASLLQQALRIQPSSTPDGAAGPTFSQLLSHSCDVTFLNPEKFSGEVGSCEGFLLHCSLVFNR</sequence>